<dbReference type="InterPro" id="IPR027417">
    <property type="entry name" value="P-loop_NTPase"/>
</dbReference>
<dbReference type="EMBL" id="JAENMS010000001">
    <property type="protein sequence ID" value="MBL5932864.1"/>
    <property type="molecule type" value="Genomic_DNA"/>
</dbReference>
<evidence type="ECO:0000313" key="1">
    <source>
        <dbReference type="EMBL" id="MBL5932864.1"/>
    </source>
</evidence>
<name>A0AAP2EZ10_LELAM</name>
<protein>
    <submittedName>
        <fullName evidence="1">Uncharacterized protein</fullName>
    </submittedName>
</protein>
<gene>
    <name evidence="1" type="ORF">I7V27_00035</name>
</gene>
<dbReference type="SUPFAM" id="SSF52540">
    <property type="entry name" value="P-loop containing nucleoside triphosphate hydrolases"/>
    <property type="match status" value="1"/>
</dbReference>
<accession>A0AAP2EZ10</accession>
<comment type="caution">
    <text evidence="1">The sequence shown here is derived from an EMBL/GenBank/DDBJ whole genome shotgun (WGS) entry which is preliminary data.</text>
</comment>
<sequence>MKIIYTHGINDKSLYVDHKSNAINDNIEWTDFVQSTLDTDSWEVFTDKKLIPMFIPGELHANGRKTKENMKSRSGLIFDFDQIELTIEELKALFSEFEFLMYASTGNGIKPGLNARMVLPFATDIGLDEWEVRVPALKAAFPKPLFDHSAFTISQGQIVPSKIEGTVAFAIHNTGRFFDITEYEATLKPEEVFTQQSYNFNHDDVEVQLVIQTLVEERGGTLGRNQCWNIGQVLKNIGIYDVSIIERLRKPDSNTPASNAFTGNGTHSINYLRQYMPKGFKWPDFEEITLRKNLKKKPIAKTIEKMVDTSKYDQYFKLTTDQWLSDVVPQMTLGKVSIISATCGIGKTHSVAGGAFDVTDPLSGECIKTLMGAPLLLILKQNSTTMSNDEKDYNNVANGFASWQKIIGISDEEAARTILVIDEAHGLYLDGFKSGTNKQLMEQFNRFYRVILLSGTIEPEYFSNLKVDNYIRVEKTATFKKEIQRVYVPSYKNVAYVATKCIVDAGIRPVIIFHNNIKELKAIRKVLSELIPNYKLINITARADDKHQTEYMEFTKRHSIEEQHLDSNLSAMGYHGLIGTNSLVEGINIYDEIEHADVHIIGDVSLERIEQVTNRWRKCTDTIHVYHYTEACNVVPMIAPATIQDLVRMARDEARVKNEKYSLYDERMRMKKINTFSKQLNDENIYWDYEANCFDVDYARIDNTMSEIRESYALQNFSLYRETLESYGFKVRDPITRSDVIDLKEQKKEITEIMEDERIEVLETVAESFIDAGKWLVPQFSKQSEEYEVQKDFIGSFVKRGLRPSDVHEYIERLKKDKEYWRALNADLNDKKYGNEITQYIHKEIHNHAIKHNGGMYLSVEGKKALANKIVMFVFDVYYDGDINRTINLFGQMVSRVGGTLNISNRTQSPIEIINQFINIGKGSFVAGLDRKNGRVSKVLSMNRTGFSFNIQEVNDSPLEYVDCDTELKQELTEIMEAQEQLLNQEASTTYAITKAKKVA</sequence>
<reference evidence="1" key="1">
    <citation type="submission" date="2020-12" db="EMBL/GenBank/DDBJ databases">
        <title>Draft genome sequence of Enterobacter spp., Lelliottia spp. and Serratia spp. isolated from drinking water reservoirs and lakes.</title>
        <authorList>
            <person name="Reitter C."/>
            <person name="Neuhaus K."/>
            <person name="Huegler M."/>
        </authorList>
    </citation>
    <scope>NUCLEOTIDE SEQUENCE</scope>
    <source>
        <strain evidence="1">TZW15</strain>
    </source>
</reference>
<dbReference type="AlphaFoldDB" id="A0AAP2EZ10"/>
<evidence type="ECO:0000313" key="2">
    <source>
        <dbReference type="Proteomes" id="UP000653275"/>
    </source>
</evidence>
<dbReference type="Proteomes" id="UP000653275">
    <property type="component" value="Unassembled WGS sequence"/>
</dbReference>
<dbReference type="RefSeq" id="WP_202665119.1">
    <property type="nucleotide sequence ID" value="NZ_JAENMR010000001.1"/>
</dbReference>
<proteinExistence type="predicted"/>
<organism evidence="1 2">
    <name type="scientific">Lelliottia amnigena</name>
    <name type="common">Enterobacter amnigenus</name>
    <dbReference type="NCBI Taxonomy" id="61646"/>
    <lineage>
        <taxon>Bacteria</taxon>
        <taxon>Pseudomonadati</taxon>
        <taxon>Pseudomonadota</taxon>
        <taxon>Gammaproteobacteria</taxon>
        <taxon>Enterobacterales</taxon>
        <taxon>Enterobacteriaceae</taxon>
        <taxon>Lelliottia</taxon>
    </lineage>
</organism>